<keyword evidence="5" id="KW-1185">Reference proteome</keyword>
<feature type="compositionally biased region" description="Low complexity" evidence="2">
    <location>
        <begin position="342"/>
        <end position="363"/>
    </location>
</feature>
<gene>
    <name evidence="4" type="ORF">GCM10018793_23770</name>
</gene>
<evidence type="ECO:0000256" key="2">
    <source>
        <dbReference type="SAM" id="MobiDB-lite"/>
    </source>
</evidence>
<dbReference type="AlphaFoldDB" id="A0A919G2V0"/>
<feature type="domain" description="Class II Histidinyl-tRNA synthetase (HisRS)-like catalytic core" evidence="3">
    <location>
        <begin position="11"/>
        <end position="311"/>
    </location>
</feature>
<comment type="caution">
    <text evidence="4">The sequence shown here is derived from an EMBL/GenBank/DDBJ whole genome shotgun (WGS) entry which is preliminary data.</text>
</comment>
<dbReference type="Gene3D" id="3.30.930.10">
    <property type="entry name" value="Bira Bifunctional Protein, Domain 2"/>
    <property type="match status" value="1"/>
</dbReference>
<evidence type="ECO:0000313" key="4">
    <source>
        <dbReference type="EMBL" id="GHH76896.1"/>
    </source>
</evidence>
<reference evidence="4" key="1">
    <citation type="journal article" date="2014" name="Int. J. Syst. Evol. Microbiol.">
        <title>Complete genome sequence of Corynebacterium casei LMG S-19264T (=DSM 44701T), isolated from a smear-ripened cheese.</title>
        <authorList>
            <consortium name="US DOE Joint Genome Institute (JGI-PGF)"/>
            <person name="Walter F."/>
            <person name="Albersmeier A."/>
            <person name="Kalinowski J."/>
            <person name="Ruckert C."/>
        </authorList>
    </citation>
    <scope>NUCLEOTIDE SEQUENCE</scope>
    <source>
        <strain evidence="4">JCM 5069</strain>
    </source>
</reference>
<dbReference type="InterPro" id="IPR045864">
    <property type="entry name" value="aa-tRNA-synth_II/BPL/LPL"/>
</dbReference>
<dbReference type="GO" id="GO:0004821">
    <property type="term" value="F:histidine-tRNA ligase activity"/>
    <property type="evidence" value="ECO:0007669"/>
    <property type="project" value="TreeGrafter"/>
</dbReference>
<reference evidence="4" key="2">
    <citation type="submission" date="2020-09" db="EMBL/GenBank/DDBJ databases">
        <authorList>
            <person name="Sun Q."/>
            <person name="Ohkuma M."/>
        </authorList>
    </citation>
    <scope>NUCLEOTIDE SEQUENCE</scope>
    <source>
        <strain evidence="4">JCM 5069</strain>
    </source>
</reference>
<dbReference type="SUPFAM" id="SSF55681">
    <property type="entry name" value="Class II aaRS and biotin synthetases"/>
    <property type="match status" value="1"/>
</dbReference>
<evidence type="ECO:0000256" key="1">
    <source>
        <dbReference type="ARBA" id="ARBA00030619"/>
    </source>
</evidence>
<dbReference type="InterPro" id="IPR041715">
    <property type="entry name" value="HisRS-like_core"/>
</dbReference>
<dbReference type="PANTHER" id="PTHR43707:SF1">
    <property type="entry name" value="HISTIDINE--TRNA LIGASE, MITOCHONDRIAL-RELATED"/>
    <property type="match status" value="1"/>
</dbReference>
<dbReference type="GO" id="GO:0005737">
    <property type="term" value="C:cytoplasm"/>
    <property type="evidence" value="ECO:0007669"/>
    <property type="project" value="InterPro"/>
</dbReference>
<proteinExistence type="predicted"/>
<accession>A0A919G2V0</accession>
<dbReference type="GO" id="GO:0006427">
    <property type="term" value="P:histidyl-tRNA aminoacylation"/>
    <property type="evidence" value="ECO:0007669"/>
    <property type="project" value="TreeGrafter"/>
</dbReference>
<feature type="region of interest" description="Disordered" evidence="2">
    <location>
        <begin position="342"/>
        <end position="366"/>
    </location>
</feature>
<protein>
    <recommendedName>
        <fullName evidence="1">Histidyl-tRNA synthetase</fullName>
    </recommendedName>
</protein>
<evidence type="ECO:0000259" key="3">
    <source>
        <dbReference type="Pfam" id="PF13393"/>
    </source>
</evidence>
<dbReference type="Pfam" id="PF13393">
    <property type="entry name" value="tRNA-synt_His"/>
    <property type="match status" value="1"/>
</dbReference>
<evidence type="ECO:0000313" key="5">
    <source>
        <dbReference type="Proteomes" id="UP000603708"/>
    </source>
</evidence>
<sequence length="443" mass="48298">MRSIESRVPRFFDILDDESRTLRRLEACFISTAESFGFREIRTAAVEVRDRYLAATRVHPSRIFEVHRPKEGSRFVLQADLAMGMSRFVADLPSPTPLKLAQVSSVFRDRQLDVPGWRRQFDHAVLGTWGLPSPHADAEILTTAHEMLAQVPGVDVAFIQFANAHVFARLAPDLAQEIRFSGKDIEGLLAGTSLTTRDRELVTALFRRGRMPLAEFRASIAPVEDARVREEAAALLATAAETAEALPGLPMYVNLADLHGTGHYSGVTYQMFLTAPGRAEPFSMIDGGRIDHLCRAFNSRDVPAACLGISLTVLANLCPAEPPQRKVILLVECPAGTAGPADCGSADAAADSGSADTAPGAGPQRSVAGDIRSALRDHGVQSSVMRLPRRKWSAVFKSEFYAGHGFVLVEGDRITVRHPDADERQAIQELLSSHQSGTWVLKV</sequence>
<name>A0A919G2V0_9ACTN</name>
<organism evidence="4 5">
    <name type="scientific">Streptomyces sulfonofaciens</name>
    <dbReference type="NCBI Taxonomy" id="68272"/>
    <lineage>
        <taxon>Bacteria</taxon>
        <taxon>Bacillati</taxon>
        <taxon>Actinomycetota</taxon>
        <taxon>Actinomycetes</taxon>
        <taxon>Kitasatosporales</taxon>
        <taxon>Streptomycetaceae</taxon>
        <taxon>Streptomyces</taxon>
    </lineage>
</organism>
<dbReference type="Proteomes" id="UP000603708">
    <property type="component" value="Unassembled WGS sequence"/>
</dbReference>
<dbReference type="InterPro" id="IPR004516">
    <property type="entry name" value="HisRS/HisZ"/>
</dbReference>
<dbReference type="EMBL" id="BNCD01000005">
    <property type="protein sequence ID" value="GHH76896.1"/>
    <property type="molecule type" value="Genomic_DNA"/>
</dbReference>
<dbReference type="PANTHER" id="PTHR43707">
    <property type="entry name" value="HISTIDYL-TRNA SYNTHETASE"/>
    <property type="match status" value="1"/>
</dbReference>